<dbReference type="AlphaFoldDB" id="A0A0E3RA15"/>
<dbReference type="RefSeq" id="WP_011032515.1">
    <property type="nucleotide sequence ID" value="NZ_CP009511.1"/>
</dbReference>
<dbReference type="CDD" id="cd09672">
    <property type="entry name" value="Cas8a1_I-A"/>
    <property type="match status" value="1"/>
</dbReference>
<protein>
    <submittedName>
        <fullName evidence="1">CRISPR-associated protein, Csh1 family</fullName>
    </submittedName>
</protein>
<dbReference type="NCBIfam" id="TIGR02591">
    <property type="entry name" value="cas_Csh1"/>
    <property type="match status" value="1"/>
</dbReference>
<gene>
    <name evidence="1" type="ORF">MSMAP_0709</name>
</gene>
<proteinExistence type="predicted"/>
<organism evidence="1 2">
    <name type="scientific">Methanosarcina mazei SarPi</name>
    <dbReference type="NCBI Taxonomy" id="1434115"/>
    <lineage>
        <taxon>Archaea</taxon>
        <taxon>Methanobacteriati</taxon>
        <taxon>Methanobacteriota</taxon>
        <taxon>Stenosarchaea group</taxon>
        <taxon>Methanomicrobia</taxon>
        <taxon>Methanosarcinales</taxon>
        <taxon>Methanosarcinaceae</taxon>
        <taxon>Methanosarcina</taxon>
    </lineage>
</organism>
<dbReference type="Proteomes" id="UP000033116">
    <property type="component" value="Chromosome"/>
</dbReference>
<dbReference type="PATRIC" id="fig|1434115.4.peg.876"/>
<sequence>MIETICDIGKIVRKTDGEIDLVDLWQKEESGDYQLILDVNISDDSVRINSRDFEKKVFRDGLLYSQGNWFVGAVLKKESLKDSKIKDCLKFIDVPLDRFDEVKSLIDLSLKDYDGVNFVILFWKNGQKPIEIVKNKFLREIEKNGLKKEKLSGNCQICNEYTDTLYDSIVYKCYTNDKEIFSNTDGISYGICKDCIFDVLYGRKHVNMFLSTWWGGSEILFLPHTYNEEVKEIFEFSKIGDLREGKNLLQQIRENECDVINEIGKCGTDVDILFYSAQKSEWKITYNIKDVIPSRFSKIAELEHKYQSKSGENLALWQVLAYLLGNSSKPSEIFNTNEAKNFLKNIFHGNKINRNLFFSRSMSKYKHDYFEGYENMFMLHRTYNFLVDCGCLDKGWCFVEQTSRGYSMVKYEDLEEFFDFNKGFFDSNIKKAWFLLGRLYGKMIQESKSYKGGEDKQSNESHLEKNFFFGRKYDFKTFVYFSNQCSELMYKYGVQNKGYLKDLISTSKELMGAGDSKLSSDEAKYIFFWGMQQWIGKSKDSNNNNDGADQ</sequence>
<accession>A0A0E3RA15</accession>
<dbReference type="InterPro" id="IPR013389">
    <property type="entry name" value="CRISPR-assoc_prot_Cas8b"/>
</dbReference>
<evidence type="ECO:0000313" key="1">
    <source>
        <dbReference type="EMBL" id="AKB60694.1"/>
    </source>
</evidence>
<dbReference type="GeneID" id="24863841"/>
<reference evidence="1 2" key="1">
    <citation type="submission" date="2014-07" db="EMBL/GenBank/DDBJ databases">
        <title>Methanogenic archaea and the global carbon cycle.</title>
        <authorList>
            <person name="Henriksen J.R."/>
            <person name="Luke J."/>
            <person name="Reinhart S."/>
            <person name="Benedict M.N."/>
            <person name="Youngblut N.D."/>
            <person name="Metcalf M.E."/>
            <person name="Whitaker R.J."/>
            <person name="Metcalf W.W."/>
        </authorList>
    </citation>
    <scope>NUCLEOTIDE SEQUENCE [LARGE SCALE GENOMIC DNA]</scope>
    <source>
        <strain evidence="1 2">SarPi</strain>
    </source>
</reference>
<dbReference type="HOGENOM" id="CLU_033611_0_0_2"/>
<dbReference type="Pfam" id="PF09484">
    <property type="entry name" value="Cas_TM1802"/>
    <property type="match status" value="1"/>
</dbReference>
<dbReference type="NCBIfam" id="TIGR02556">
    <property type="entry name" value="cas_TM1802"/>
    <property type="match status" value="1"/>
</dbReference>
<dbReference type="InterPro" id="IPR013420">
    <property type="entry name" value="CRISPR-assoc_prot_Cas8b/Csh1_C"/>
</dbReference>
<evidence type="ECO:0000313" key="2">
    <source>
        <dbReference type="Proteomes" id="UP000033116"/>
    </source>
</evidence>
<name>A0A0E3RA15_METMZ</name>
<dbReference type="EMBL" id="CP009511">
    <property type="protein sequence ID" value="AKB60694.1"/>
    <property type="molecule type" value="Genomic_DNA"/>
</dbReference>